<name>A0A645BJB1_9ZZZZ</name>
<reference evidence="1" key="1">
    <citation type="submission" date="2019-08" db="EMBL/GenBank/DDBJ databases">
        <authorList>
            <person name="Kucharzyk K."/>
            <person name="Murdoch R.W."/>
            <person name="Higgins S."/>
            <person name="Loffler F."/>
        </authorList>
    </citation>
    <scope>NUCLEOTIDE SEQUENCE</scope>
</reference>
<gene>
    <name evidence="1" type="ORF">SDC9_112070</name>
</gene>
<accession>A0A645BJB1</accession>
<sequence>MFRIVLAVPEYRVVEGITLAVQLEGLNLAGNGIAELDQAVCKVHAQSLIGMHYVYNSLKIRSELCFIGRVLGIDMYKPGPILGCKLFSEVPVQFTVPGMGGSVARSVIFAVTPSFAGLEPKHRGLFFLVVNTNHCVQLLCERGKIRTVFSAENFPAMRSEPILGLARQDITGLVPIDAIVIPVYKEVQVVQSHAPGGVKRLVGGPWGKPSFTFHDEDLHIAGSCSLQRKCQTGCCRGAMTGRAGVGLQK</sequence>
<evidence type="ECO:0000313" key="1">
    <source>
        <dbReference type="EMBL" id="MPM65178.1"/>
    </source>
</evidence>
<organism evidence="1">
    <name type="scientific">bioreactor metagenome</name>
    <dbReference type="NCBI Taxonomy" id="1076179"/>
    <lineage>
        <taxon>unclassified sequences</taxon>
        <taxon>metagenomes</taxon>
        <taxon>ecological metagenomes</taxon>
    </lineage>
</organism>
<protein>
    <submittedName>
        <fullName evidence="1">Uncharacterized protein</fullName>
    </submittedName>
</protein>
<comment type="caution">
    <text evidence="1">The sequence shown here is derived from an EMBL/GenBank/DDBJ whole genome shotgun (WGS) entry which is preliminary data.</text>
</comment>
<dbReference type="EMBL" id="VSSQ01020373">
    <property type="protein sequence ID" value="MPM65178.1"/>
    <property type="molecule type" value="Genomic_DNA"/>
</dbReference>
<proteinExistence type="predicted"/>
<dbReference type="AlphaFoldDB" id="A0A645BJB1"/>